<evidence type="ECO:0000313" key="2">
    <source>
        <dbReference type="EMBL" id="RDX41069.1"/>
    </source>
</evidence>
<dbReference type="AlphaFoldDB" id="A0A371CLB2"/>
<proteinExistence type="predicted"/>
<feature type="region of interest" description="Disordered" evidence="1">
    <location>
        <begin position="37"/>
        <end position="84"/>
    </location>
</feature>
<evidence type="ECO:0000313" key="3">
    <source>
        <dbReference type="Proteomes" id="UP000256964"/>
    </source>
</evidence>
<dbReference type="EMBL" id="KZ857525">
    <property type="protein sequence ID" value="RDX41069.1"/>
    <property type="molecule type" value="Genomic_DNA"/>
</dbReference>
<name>A0A371CLB2_9APHY</name>
<protein>
    <submittedName>
        <fullName evidence="2">Uncharacterized protein</fullName>
    </submittedName>
</protein>
<reference evidence="2 3" key="1">
    <citation type="journal article" date="2018" name="Biotechnol. Biofuels">
        <title>Integrative visual omics of the white-rot fungus Polyporus brumalis exposes the biotechnological potential of its oxidative enzymes for delignifying raw plant biomass.</title>
        <authorList>
            <person name="Miyauchi S."/>
            <person name="Rancon A."/>
            <person name="Drula E."/>
            <person name="Hage H."/>
            <person name="Chaduli D."/>
            <person name="Favel A."/>
            <person name="Grisel S."/>
            <person name="Henrissat B."/>
            <person name="Herpoel-Gimbert I."/>
            <person name="Ruiz-Duenas F.J."/>
            <person name="Chevret D."/>
            <person name="Hainaut M."/>
            <person name="Lin J."/>
            <person name="Wang M."/>
            <person name="Pangilinan J."/>
            <person name="Lipzen A."/>
            <person name="Lesage-Meessen L."/>
            <person name="Navarro D."/>
            <person name="Riley R."/>
            <person name="Grigoriev I.V."/>
            <person name="Zhou S."/>
            <person name="Raouche S."/>
            <person name="Rosso M.N."/>
        </authorList>
    </citation>
    <scope>NUCLEOTIDE SEQUENCE [LARGE SCALE GENOMIC DNA]</scope>
    <source>
        <strain evidence="2 3">BRFM 1820</strain>
    </source>
</reference>
<accession>A0A371CLB2</accession>
<sequence>MLCAASYTKAHRVEDRLSAALADSHCQLRALHGVRPQPPLPLCASPGTARRTPRRPLPRGPQHPRYPRAVPYWGPGRPRGRGDLRAGRRFASGRGELPGLLGNRTKLAHAHVSSSLLMSTRHSPEDMALGYKLSRVSARGEVIDSGLHASVAPSSLLVARVRAS</sequence>
<evidence type="ECO:0000256" key="1">
    <source>
        <dbReference type="SAM" id="MobiDB-lite"/>
    </source>
</evidence>
<dbReference type="Proteomes" id="UP000256964">
    <property type="component" value="Unassembled WGS sequence"/>
</dbReference>
<gene>
    <name evidence="2" type="ORF">OH76DRAFT_255307</name>
</gene>
<keyword evidence="3" id="KW-1185">Reference proteome</keyword>
<organism evidence="2 3">
    <name type="scientific">Lentinus brumalis</name>
    <dbReference type="NCBI Taxonomy" id="2498619"/>
    <lineage>
        <taxon>Eukaryota</taxon>
        <taxon>Fungi</taxon>
        <taxon>Dikarya</taxon>
        <taxon>Basidiomycota</taxon>
        <taxon>Agaricomycotina</taxon>
        <taxon>Agaricomycetes</taxon>
        <taxon>Polyporales</taxon>
        <taxon>Polyporaceae</taxon>
        <taxon>Lentinus</taxon>
    </lineage>
</organism>